<evidence type="ECO:0000313" key="12">
    <source>
        <dbReference type="Proteomes" id="UP000595254"/>
    </source>
</evidence>
<keyword evidence="5" id="KW-0479">Metal-binding</keyword>
<evidence type="ECO:0000256" key="3">
    <source>
        <dbReference type="ARBA" id="ARBA00007873"/>
    </source>
</evidence>
<keyword evidence="12" id="KW-1185">Reference proteome</keyword>
<protein>
    <recommendedName>
        <fullName evidence="4">R2-like ligand binding oxidase</fullName>
    </recommendedName>
    <alternativeName>
        <fullName evidence="10">Ribonucleotide reductase R2 subunit homolog</fullName>
    </alternativeName>
    <alternativeName>
        <fullName evidence="9">Ribonucleotide reductase small subunit homolog</fullName>
    </alternativeName>
</protein>
<dbReference type="SUPFAM" id="SSF47240">
    <property type="entry name" value="Ferritin-like"/>
    <property type="match status" value="1"/>
</dbReference>
<keyword evidence="8" id="KW-0464">Manganese</keyword>
<dbReference type="Pfam" id="PF00268">
    <property type="entry name" value="Ribonuc_red_sm"/>
    <property type="match status" value="1"/>
</dbReference>
<dbReference type="GO" id="GO:0016491">
    <property type="term" value="F:oxidoreductase activity"/>
    <property type="evidence" value="ECO:0007669"/>
    <property type="project" value="UniProtKB-KW"/>
</dbReference>
<dbReference type="Proteomes" id="UP000595254">
    <property type="component" value="Chromosome"/>
</dbReference>
<dbReference type="NCBIfam" id="NF006202">
    <property type="entry name" value="PRK08326.1-5"/>
    <property type="match status" value="1"/>
</dbReference>
<comment type="cofactor">
    <cofactor evidence="1">
        <name>Mn(2+)</name>
        <dbReference type="ChEBI" id="CHEBI:29035"/>
    </cofactor>
</comment>
<sequence length="302" mass="34716">MVHEKMQTTSTLGLREDSMPFRLYQKAKKFGIWNPCDIDFSQDIEDWKKMTEPQRENILQLISQFQGGEEAVTLDLLPLIMAVAKEGRIEEEMYLTTFLFEEAKHTEFFRIFLNTIGETGDLTVHHSDKFKEVFYDMLPTAMEKLLTDTSPEAIAEASTVYNMFIEAVLAETAYFGIHNSLEKSGLMPGLTKGMSLIKRDESRHIAYGTFLIQRIICEHPHIYDLVAQKMGELTPYAIQLNKEGTKNSEEHPFGVDPDASMNFTMRQLSLRMEILSRARGKKIEEVYKSEISDYGVQEEVEV</sequence>
<dbReference type="CDD" id="cd07911">
    <property type="entry name" value="RNRR2_Rv0233_like"/>
    <property type="match status" value="1"/>
</dbReference>
<dbReference type="InterPro" id="IPR012348">
    <property type="entry name" value="RNR-like"/>
</dbReference>
<evidence type="ECO:0000256" key="8">
    <source>
        <dbReference type="ARBA" id="ARBA00023211"/>
    </source>
</evidence>
<evidence type="ECO:0000256" key="9">
    <source>
        <dbReference type="ARBA" id="ARBA00031672"/>
    </source>
</evidence>
<evidence type="ECO:0000313" key="11">
    <source>
        <dbReference type="EMBL" id="QQT01042.1"/>
    </source>
</evidence>
<dbReference type="AlphaFoldDB" id="A0A974NNQ3"/>
<organism evidence="11 12">
    <name type="scientific">Peribacillus psychrosaccharolyticus</name>
    <name type="common">Bacillus psychrosaccharolyticus</name>
    <dbReference type="NCBI Taxonomy" id="1407"/>
    <lineage>
        <taxon>Bacteria</taxon>
        <taxon>Bacillati</taxon>
        <taxon>Bacillota</taxon>
        <taxon>Bacilli</taxon>
        <taxon>Bacillales</taxon>
        <taxon>Bacillaceae</taxon>
        <taxon>Peribacillus</taxon>
    </lineage>
</organism>
<proteinExistence type="inferred from homology"/>
<keyword evidence="7" id="KW-0408">Iron</keyword>
<gene>
    <name evidence="11" type="ORF">I6J18_03815</name>
</gene>
<comment type="similarity">
    <text evidence="3">Belongs to the ribonucleoside diphosphate reductase small chain family. R2-like ligand binding oxidase subfamily.</text>
</comment>
<dbReference type="RefSeq" id="WP_081704745.1">
    <property type="nucleotide sequence ID" value="NZ_CP068053.1"/>
</dbReference>
<dbReference type="EMBL" id="CP068053">
    <property type="protein sequence ID" value="QQT01042.1"/>
    <property type="molecule type" value="Genomic_DNA"/>
</dbReference>
<dbReference type="KEGG" id="ppsr:I6J18_03815"/>
<evidence type="ECO:0000256" key="4">
    <source>
        <dbReference type="ARBA" id="ARBA00013559"/>
    </source>
</evidence>
<dbReference type="InterPro" id="IPR000358">
    <property type="entry name" value="RNR_small_fam"/>
</dbReference>
<evidence type="ECO:0000256" key="6">
    <source>
        <dbReference type="ARBA" id="ARBA00023002"/>
    </source>
</evidence>
<evidence type="ECO:0000256" key="5">
    <source>
        <dbReference type="ARBA" id="ARBA00022723"/>
    </source>
</evidence>
<evidence type="ECO:0000256" key="7">
    <source>
        <dbReference type="ARBA" id="ARBA00023004"/>
    </source>
</evidence>
<dbReference type="InterPro" id="IPR033908">
    <property type="entry name" value="R2LOX"/>
</dbReference>
<reference evidence="11 12" key="1">
    <citation type="submission" date="2021-01" db="EMBL/GenBank/DDBJ databases">
        <title>FDA dAtabase for Regulatory Grade micrObial Sequences (FDA-ARGOS): Supporting development and validation of Infectious Disease Dx tests.</title>
        <authorList>
            <person name="Nelson B."/>
            <person name="Plummer A."/>
            <person name="Tallon L."/>
            <person name="Sadzewicz L."/>
            <person name="Zhao X."/>
            <person name="Boylan J."/>
            <person name="Ott S."/>
            <person name="Bowen H."/>
            <person name="Vavikolanu K."/>
            <person name="Mehta A."/>
            <person name="Aluvathingal J."/>
            <person name="Nadendla S."/>
            <person name="Myers T."/>
            <person name="Yan Y."/>
            <person name="Sichtig H."/>
        </authorList>
    </citation>
    <scope>NUCLEOTIDE SEQUENCE [LARGE SCALE GENOMIC DNA]</scope>
    <source>
        <strain evidence="11 12">FDAARGOS_1161</strain>
    </source>
</reference>
<name>A0A974NNQ3_PERPY</name>
<keyword evidence="6" id="KW-0560">Oxidoreductase</keyword>
<evidence type="ECO:0000256" key="10">
    <source>
        <dbReference type="ARBA" id="ARBA00032636"/>
    </source>
</evidence>
<comment type="cofactor">
    <cofactor evidence="2">
        <name>Fe cation</name>
        <dbReference type="ChEBI" id="CHEBI:24875"/>
    </cofactor>
</comment>
<dbReference type="InterPro" id="IPR009078">
    <property type="entry name" value="Ferritin-like_SF"/>
</dbReference>
<evidence type="ECO:0000256" key="2">
    <source>
        <dbReference type="ARBA" id="ARBA00001962"/>
    </source>
</evidence>
<dbReference type="Gene3D" id="1.10.620.20">
    <property type="entry name" value="Ribonucleotide Reductase, subunit A"/>
    <property type="match status" value="1"/>
</dbReference>
<accession>A0A974NNQ3</accession>
<dbReference type="GO" id="GO:0046872">
    <property type="term" value="F:metal ion binding"/>
    <property type="evidence" value="ECO:0007669"/>
    <property type="project" value="UniProtKB-KW"/>
</dbReference>
<dbReference type="NCBIfam" id="NF006200">
    <property type="entry name" value="PRK08326.1-3"/>
    <property type="match status" value="1"/>
</dbReference>
<evidence type="ECO:0000256" key="1">
    <source>
        <dbReference type="ARBA" id="ARBA00001936"/>
    </source>
</evidence>
<dbReference type="GO" id="GO:0009263">
    <property type="term" value="P:deoxyribonucleotide biosynthetic process"/>
    <property type="evidence" value="ECO:0007669"/>
    <property type="project" value="InterPro"/>
</dbReference>